<dbReference type="GO" id="GO:0016747">
    <property type="term" value="F:acyltransferase activity, transferring groups other than amino-acyl groups"/>
    <property type="evidence" value="ECO:0007669"/>
    <property type="project" value="InterPro"/>
</dbReference>
<evidence type="ECO:0000313" key="3">
    <source>
        <dbReference type="Proteomes" id="UP000321234"/>
    </source>
</evidence>
<dbReference type="InterPro" id="IPR016181">
    <property type="entry name" value="Acyl_CoA_acyltransferase"/>
</dbReference>
<comment type="caution">
    <text evidence="2">The sequence shown here is derived from an EMBL/GenBank/DDBJ whole genome shotgun (WGS) entry which is preliminary data.</text>
</comment>
<dbReference type="OrthoDB" id="4549080at2"/>
<dbReference type="RefSeq" id="WP_147925092.1">
    <property type="nucleotide sequence ID" value="NZ_VKAC01000002.1"/>
</dbReference>
<dbReference type="Proteomes" id="UP000321234">
    <property type="component" value="Unassembled WGS sequence"/>
</dbReference>
<evidence type="ECO:0000313" key="2">
    <source>
        <dbReference type="EMBL" id="TXR57451.1"/>
    </source>
</evidence>
<dbReference type="InterPro" id="IPR000182">
    <property type="entry name" value="GNAT_dom"/>
</dbReference>
<dbReference type="Gene3D" id="3.40.630.30">
    <property type="match status" value="1"/>
</dbReference>
<reference evidence="2 3" key="1">
    <citation type="submission" date="2019-07" db="EMBL/GenBank/DDBJ databases">
        <title>Quadrisphaera sp. strain DD2A genome sequencing and assembly.</title>
        <authorList>
            <person name="Kim I."/>
        </authorList>
    </citation>
    <scope>NUCLEOTIDE SEQUENCE [LARGE SCALE GENOMIC DNA]</scope>
    <source>
        <strain evidence="2 3">DD2A</strain>
    </source>
</reference>
<keyword evidence="2" id="KW-0808">Transferase</keyword>
<dbReference type="Pfam" id="PF00583">
    <property type="entry name" value="Acetyltransf_1"/>
    <property type="match status" value="1"/>
</dbReference>
<feature type="domain" description="N-acetyltransferase" evidence="1">
    <location>
        <begin position="8"/>
        <end position="138"/>
    </location>
</feature>
<protein>
    <submittedName>
        <fullName evidence="2">GNAT family N-acetyltransferase</fullName>
    </submittedName>
</protein>
<gene>
    <name evidence="2" type="ORF">FMM08_04180</name>
</gene>
<name>A0A5C8ZJZ2_9ACTN</name>
<keyword evidence="3" id="KW-1185">Reference proteome</keyword>
<accession>A0A5C8ZJZ2</accession>
<proteinExistence type="predicted"/>
<dbReference type="SUPFAM" id="SSF55729">
    <property type="entry name" value="Acyl-CoA N-acyltransferases (Nat)"/>
    <property type="match status" value="1"/>
</dbReference>
<sequence length="138" mass="15180">MGEHDDGTPVWRGTFTSNEANALHAEAFQTRLLTSQEWDWWALVHRHSLGWVTARRGGALTGFVNVVWDGAVHAWLQDVMVADSARHLGLGTLLVARAAQGAREAGCEWLHVDFSPGLRPFYVDACGFAPTESGLLRL</sequence>
<organism evidence="2 3">
    <name type="scientific">Quadrisphaera setariae</name>
    <dbReference type="NCBI Taxonomy" id="2593304"/>
    <lineage>
        <taxon>Bacteria</taxon>
        <taxon>Bacillati</taxon>
        <taxon>Actinomycetota</taxon>
        <taxon>Actinomycetes</taxon>
        <taxon>Kineosporiales</taxon>
        <taxon>Kineosporiaceae</taxon>
        <taxon>Quadrisphaera</taxon>
    </lineage>
</organism>
<dbReference type="AlphaFoldDB" id="A0A5C8ZJZ2"/>
<evidence type="ECO:0000259" key="1">
    <source>
        <dbReference type="PROSITE" id="PS51186"/>
    </source>
</evidence>
<dbReference type="PROSITE" id="PS51186">
    <property type="entry name" value="GNAT"/>
    <property type="match status" value="1"/>
</dbReference>
<dbReference type="EMBL" id="VKAC01000002">
    <property type="protein sequence ID" value="TXR57451.1"/>
    <property type="molecule type" value="Genomic_DNA"/>
</dbReference>
<dbReference type="CDD" id="cd04301">
    <property type="entry name" value="NAT_SF"/>
    <property type="match status" value="1"/>
</dbReference>